<dbReference type="PANTHER" id="PTHR13409:SF0">
    <property type="entry name" value="LARGE RIBOSOMAL SUBUNIT PROTEIN ML51"/>
    <property type="match status" value="1"/>
</dbReference>
<keyword evidence="6" id="KW-0687">Ribonucleoprotein</keyword>
<evidence type="ECO:0000256" key="3">
    <source>
        <dbReference type="ARBA" id="ARBA00022946"/>
    </source>
</evidence>
<evidence type="ECO:0000313" key="11">
    <source>
        <dbReference type="Proteomes" id="UP000242188"/>
    </source>
</evidence>
<evidence type="ECO:0000256" key="1">
    <source>
        <dbReference type="ARBA" id="ARBA00004173"/>
    </source>
</evidence>
<protein>
    <recommendedName>
        <fullName evidence="7">Large ribosomal subunit protein mL51</fullName>
    </recommendedName>
    <alternativeName>
        <fullName evidence="8">39S ribosomal protein L51, mitochondrial</fullName>
    </alternativeName>
</protein>
<comment type="caution">
    <text evidence="10">The sequence shown here is derived from an EMBL/GenBank/DDBJ whole genome shotgun (WGS) entry which is preliminary data.</text>
</comment>
<keyword evidence="3" id="KW-0809">Transit peptide</keyword>
<keyword evidence="5" id="KW-0496">Mitochondrion</keyword>
<keyword evidence="4 10" id="KW-0689">Ribosomal protein</keyword>
<organism evidence="10 11">
    <name type="scientific">Mizuhopecten yessoensis</name>
    <name type="common">Japanese scallop</name>
    <name type="synonym">Patinopecten yessoensis</name>
    <dbReference type="NCBI Taxonomy" id="6573"/>
    <lineage>
        <taxon>Eukaryota</taxon>
        <taxon>Metazoa</taxon>
        <taxon>Spiralia</taxon>
        <taxon>Lophotrochozoa</taxon>
        <taxon>Mollusca</taxon>
        <taxon>Bivalvia</taxon>
        <taxon>Autobranchia</taxon>
        <taxon>Pteriomorphia</taxon>
        <taxon>Pectinida</taxon>
        <taxon>Pectinoidea</taxon>
        <taxon>Pectinidae</taxon>
        <taxon>Mizuhopecten</taxon>
    </lineage>
</organism>
<proteinExistence type="inferred from homology"/>
<evidence type="ECO:0000256" key="7">
    <source>
        <dbReference type="ARBA" id="ARBA00035182"/>
    </source>
</evidence>
<gene>
    <name evidence="10" type="ORF">KP79_PYT21843</name>
</gene>
<name>A0A210QY57_MIZYE</name>
<evidence type="ECO:0000256" key="6">
    <source>
        <dbReference type="ARBA" id="ARBA00023274"/>
    </source>
</evidence>
<keyword evidence="11" id="KW-1185">Reference proteome</keyword>
<comment type="subcellular location">
    <subcellularLocation>
        <location evidence="1">Mitochondrion</location>
    </subcellularLocation>
</comment>
<evidence type="ECO:0000256" key="4">
    <source>
        <dbReference type="ARBA" id="ARBA00022980"/>
    </source>
</evidence>
<reference evidence="10 11" key="1">
    <citation type="journal article" date="2017" name="Nat. Ecol. Evol.">
        <title>Scallop genome provides insights into evolution of bilaterian karyotype and development.</title>
        <authorList>
            <person name="Wang S."/>
            <person name="Zhang J."/>
            <person name="Jiao W."/>
            <person name="Li J."/>
            <person name="Xun X."/>
            <person name="Sun Y."/>
            <person name="Guo X."/>
            <person name="Huan P."/>
            <person name="Dong B."/>
            <person name="Zhang L."/>
            <person name="Hu X."/>
            <person name="Sun X."/>
            <person name="Wang J."/>
            <person name="Zhao C."/>
            <person name="Wang Y."/>
            <person name="Wang D."/>
            <person name="Huang X."/>
            <person name="Wang R."/>
            <person name="Lv J."/>
            <person name="Li Y."/>
            <person name="Zhang Z."/>
            <person name="Liu B."/>
            <person name="Lu W."/>
            <person name="Hui Y."/>
            <person name="Liang J."/>
            <person name="Zhou Z."/>
            <person name="Hou R."/>
            <person name="Li X."/>
            <person name="Liu Y."/>
            <person name="Li H."/>
            <person name="Ning X."/>
            <person name="Lin Y."/>
            <person name="Zhao L."/>
            <person name="Xing Q."/>
            <person name="Dou J."/>
            <person name="Li Y."/>
            <person name="Mao J."/>
            <person name="Guo H."/>
            <person name="Dou H."/>
            <person name="Li T."/>
            <person name="Mu C."/>
            <person name="Jiang W."/>
            <person name="Fu Q."/>
            <person name="Fu X."/>
            <person name="Miao Y."/>
            <person name="Liu J."/>
            <person name="Yu Q."/>
            <person name="Li R."/>
            <person name="Liao H."/>
            <person name="Li X."/>
            <person name="Kong Y."/>
            <person name="Jiang Z."/>
            <person name="Chourrout D."/>
            <person name="Li R."/>
            <person name="Bao Z."/>
        </authorList>
    </citation>
    <scope>NUCLEOTIDE SEQUENCE [LARGE SCALE GENOMIC DNA]</scope>
    <source>
        <strain evidence="10 11">PY_sf001</strain>
    </source>
</reference>
<evidence type="ECO:0000256" key="5">
    <source>
        <dbReference type="ARBA" id="ARBA00023128"/>
    </source>
</evidence>
<dbReference type="GO" id="GO:0006412">
    <property type="term" value="P:translation"/>
    <property type="evidence" value="ECO:0007669"/>
    <property type="project" value="TreeGrafter"/>
</dbReference>
<feature type="compositionally biased region" description="Basic and acidic residues" evidence="9">
    <location>
        <begin position="78"/>
        <end position="95"/>
    </location>
</feature>
<evidence type="ECO:0000256" key="8">
    <source>
        <dbReference type="ARBA" id="ARBA00035419"/>
    </source>
</evidence>
<evidence type="ECO:0000313" key="10">
    <source>
        <dbReference type="EMBL" id="OWF53654.1"/>
    </source>
</evidence>
<evidence type="ECO:0000256" key="2">
    <source>
        <dbReference type="ARBA" id="ARBA00010972"/>
    </source>
</evidence>
<dbReference type="OrthoDB" id="10059330at2759"/>
<comment type="similarity">
    <text evidence="2">Belongs to the mitochondrion-specific ribosomal protein mL51 family.</text>
</comment>
<dbReference type="STRING" id="6573.A0A210QY57"/>
<feature type="region of interest" description="Disordered" evidence="9">
    <location>
        <begin position="68"/>
        <end position="105"/>
    </location>
</feature>
<dbReference type="InterPro" id="IPR019373">
    <property type="entry name" value="Ribosomal_mL51"/>
</dbReference>
<accession>A0A210QY57</accession>
<dbReference type="EMBL" id="NEDP02001294">
    <property type="protein sequence ID" value="OWF53654.1"/>
    <property type="molecule type" value="Genomic_DNA"/>
</dbReference>
<sequence>MASSFGKLLNVARLSKHSAASFSPCASKVTSTPGCVRTWTLLAQRPPLLKHQPLVSCFQVSCCSSWSPRHKPKGNKKNNSEHVDEVPGTRFRDGPNKYQPKSPFKISTPRSYGYHEDIFRGGVLPRDDKPFRAMKKYQVKNRWDEKHSLFGQNDYIDILGDGDVHPADLQKGPLWLIGQKDRSELHRLLRRLRMEGGKIKAMYPTKYEAMNKRIKPAAAYHNPDPLLCPSHGRSFGQTYALNRESRPN</sequence>
<dbReference type="GO" id="GO:0003735">
    <property type="term" value="F:structural constituent of ribosome"/>
    <property type="evidence" value="ECO:0007669"/>
    <property type="project" value="InterPro"/>
</dbReference>
<dbReference type="Proteomes" id="UP000242188">
    <property type="component" value="Unassembled WGS sequence"/>
</dbReference>
<dbReference type="AlphaFoldDB" id="A0A210QY57"/>
<dbReference type="GO" id="GO:0005762">
    <property type="term" value="C:mitochondrial large ribosomal subunit"/>
    <property type="evidence" value="ECO:0007669"/>
    <property type="project" value="TreeGrafter"/>
</dbReference>
<evidence type="ECO:0000256" key="9">
    <source>
        <dbReference type="SAM" id="MobiDB-lite"/>
    </source>
</evidence>
<dbReference type="PANTHER" id="PTHR13409">
    <property type="entry name" value="MITOCHONDRIAL 39S RIBOSOMAL PROTEIN L51"/>
    <property type="match status" value="1"/>
</dbReference>
<dbReference type="Pfam" id="PF10244">
    <property type="entry name" value="MRP-L51"/>
    <property type="match status" value="1"/>
</dbReference>